<sequence length="161" mass="18679">MVYAKEEDAKVLLEQYHIPYEELKHHAITSVRDTDIVLPGQQVKNLFLKNKKGKHYYLIILLDEKMADINRIAEQIGEKRLSFASSERLEEVLKVPAGTVTPFALLYDQDLKVSLILDKDIDQNVTLGFHPFINTKTWMISFKDFDKLMKSLNHPITFLDC</sequence>
<dbReference type="InterPro" id="IPR007214">
    <property type="entry name" value="YbaK/aa-tRNA-synth-assoc-dom"/>
</dbReference>
<proteinExistence type="inferred from homology"/>
<organism evidence="4 5">
    <name type="scientific">Streptococcus urinalis 2285-97</name>
    <dbReference type="NCBI Taxonomy" id="764291"/>
    <lineage>
        <taxon>Bacteria</taxon>
        <taxon>Bacillati</taxon>
        <taxon>Bacillota</taxon>
        <taxon>Bacilli</taxon>
        <taxon>Lactobacillales</taxon>
        <taxon>Streptococcaceae</taxon>
        <taxon>Streptococcus</taxon>
    </lineage>
</organism>
<comment type="similarity">
    <text evidence="1">Belongs to the PRORSD1 family.</text>
</comment>
<keyword evidence="2" id="KW-0648">Protein biosynthesis</keyword>
<dbReference type="EMBL" id="AEUZ02000001">
    <property type="protein sequence ID" value="EHJ57393.1"/>
    <property type="molecule type" value="Genomic_DNA"/>
</dbReference>
<keyword evidence="4" id="KW-0436">Ligase</keyword>
<dbReference type="GO" id="GO:0002161">
    <property type="term" value="F:aminoacyl-tRNA deacylase activity"/>
    <property type="evidence" value="ECO:0007669"/>
    <property type="project" value="InterPro"/>
</dbReference>
<dbReference type="SUPFAM" id="SSF55826">
    <property type="entry name" value="YbaK/ProRS associated domain"/>
    <property type="match status" value="1"/>
</dbReference>
<gene>
    <name evidence="4" type="ORF">STRUR_1331</name>
</gene>
<dbReference type="Gene3D" id="3.90.960.10">
    <property type="entry name" value="YbaK/aminoacyl-tRNA synthetase-associated domain"/>
    <property type="match status" value="1"/>
</dbReference>
<dbReference type="RefSeq" id="WP_006740105.1">
    <property type="nucleotide sequence ID" value="NZ_AEUZ02000001.1"/>
</dbReference>
<dbReference type="Proteomes" id="UP000005388">
    <property type="component" value="Unassembled WGS sequence"/>
</dbReference>
<evidence type="ECO:0000313" key="4">
    <source>
        <dbReference type="EMBL" id="EHJ57393.1"/>
    </source>
</evidence>
<keyword evidence="5" id="KW-1185">Reference proteome</keyword>
<dbReference type="AlphaFoldDB" id="G5KGK8"/>
<dbReference type="GO" id="GO:0016874">
    <property type="term" value="F:ligase activity"/>
    <property type="evidence" value="ECO:0007669"/>
    <property type="project" value="UniProtKB-KW"/>
</dbReference>
<dbReference type="STRING" id="764291.STRUR_1331"/>
<dbReference type="InterPro" id="IPR036754">
    <property type="entry name" value="YbaK/aa-tRNA-synt-asso_dom_sf"/>
</dbReference>
<dbReference type="PANTHER" id="PTHR31423">
    <property type="entry name" value="YBAK DOMAIN-CONTAINING PROTEIN"/>
    <property type="match status" value="1"/>
</dbReference>
<evidence type="ECO:0000313" key="5">
    <source>
        <dbReference type="Proteomes" id="UP000005388"/>
    </source>
</evidence>
<evidence type="ECO:0000256" key="2">
    <source>
        <dbReference type="ARBA" id="ARBA00022917"/>
    </source>
</evidence>
<dbReference type="PANTHER" id="PTHR31423:SF3">
    <property type="entry name" value="PROLYL-TRNA SYNTHETASE ASSOCIATED DOMAIN-CONTAINING PROTEIN 1-RELATED"/>
    <property type="match status" value="1"/>
</dbReference>
<accession>G5KGK8</accession>
<reference evidence="4 5" key="1">
    <citation type="journal article" date="2014" name="Int. J. Syst. Evol. Microbiol.">
        <title>Phylogenomics and the dynamic genome evolution of the genus Streptococcus.</title>
        <authorList>
            <consortium name="The Broad Institute Genome Sequencing Platform"/>
            <person name="Richards V.P."/>
            <person name="Palmer S.R."/>
            <person name="Pavinski Bitar P.D."/>
            <person name="Qin X."/>
            <person name="Weinstock G.M."/>
            <person name="Highlander S.K."/>
            <person name="Town C.D."/>
            <person name="Burne R.A."/>
            <person name="Stanhope M.J."/>
        </authorList>
    </citation>
    <scope>NUCLEOTIDE SEQUENCE [LARGE SCALE GENOMIC DNA]</scope>
    <source>
        <strain evidence="4 5">2285-97</strain>
    </source>
</reference>
<dbReference type="Pfam" id="PF04073">
    <property type="entry name" value="tRNA_edit"/>
    <property type="match status" value="1"/>
</dbReference>
<comment type="caution">
    <text evidence="4">The sequence shown here is derived from an EMBL/GenBank/DDBJ whole genome shotgun (WGS) entry which is preliminary data.</text>
</comment>
<evidence type="ECO:0000259" key="3">
    <source>
        <dbReference type="Pfam" id="PF04073"/>
    </source>
</evidence>
<name>G5KGK8_9STRE</name>
<dbReference type="GO" id="GO:0006412">
    <property type="term" value="P:translation"/>
    <property type="evidence" value="ECO:0007669"/>
    <property type="project" value="UniProtKB-KW"/>
</dbReference>
<dbReference type="eggNOG" id="COG3760">
    <property type="taxonomic scope" value="Bacteria"/>
</dbReference>
<protein>
    <submittedName>
        <fullName evidence="4">YbaK/proline--tRNA ligase associated domain protein</fullName>
    </submittedName>
</protein>
<evidence type="ECO:0000256" key="1">
    <source>
        <dbReference type="ARBA" id="ARBA00010201"/>
    </source>
</evidence>
<feature type="domain" description="YbaK/aminoacyl-tRNA synthetase-associated" evidence="3">
    <location>
        <begin position="37"/>
        <end position="147"/>
    </location>
</feature>
<dbReference type="InterPro" id="IPR040285">
    <property type="entry name" value="ProX/PRXD1"/>
</dbReference>